<dbReference type="EMBL" id="LIAA01000011">
    <property type="protein sequence ID" value="KXV78436.1"/>
    <property type="molecule type" value="Genomic_DNA"/>
</dbReference>
<dbReference type="AlphaFoldDB" id="A0A149VEA1"/>
<dbReference type="GO" id="GO:0006426">
    <property type="term" value="P:glycyl-tRNA aminoacylation"/>
    <property type="evidence" value="ECO:0007669"/>
    <property type="project" value="UniProtKB-UniRule"/>
</dbReference>
<evidence type="ECO:0000256" key="8">
    <source>
        <dbReference type="ARBA" id="ARBA00022917"/>
    </source>
</evidence>
<accession>A0A149VEA1</accession>
<keyword evidence="6 11" id="KW-0547">Nucleotide-binding</keyword>
<comment type="caution">
    <text evidence="13">The sequence shown here is derived from an EMBL/GenBank/DDBJ whole genome shotgun (WGS) entry which is preliminary data.</text>
</comment>
<protein>
    <recommendedName>
        <fullName evidence="11">Glycine--tRNA ligase beta subunit</fullName>
        <ecNumber evidence="11">6.1.1.14</ecNumber>
    </recommendedName>
    <alternativeName>
        <fullName evidence="11">Glycyl-tRNA synthetase beta subunit</fullName>
        <shortName evidence="11">GlyRS</shortName>
    </alternativeName>
</protein>
<reference evidence="13 14" key="1">
    <citation type="submission" date="2015-06" db="EMBL/GenBank/DDBJ databases">
        <title>Improved classification and identification of acetic acid bacteria using matrix-assisted laser desorption/ionization time-of-flight mass spectrometry; Gluconobacter nephelii and Gluconobacter uchimurae are later heterotypic synonyms of Gluconobacter japonicus and Gluconobacter oxydans, respectively.</title>
        <authorList>
            <person name="Li L."/>
            <person name="Cleenwerck I."/>
            <person name="De Vuyst L."/>
            <person name="Vandamme P."/>
        </authorList>
    </citation>
    <scope>NUCLEOTIDE SEQUENCE [LARGE SCALE GENOMIC DNA]</scope>
    <source>
        <strain evidence="13 14">LMG 1545</strain>
    </source>
</reference>
<dbReference type="InterPro" id="IPR015944">
    <property type="entry name" value="Gly-tRNA-synth_bsu"/>
</dbReference>
<dbReference type="PANTHER" id="PTHR30075">
    <property type="entry name" value="GLYCYL-TRNA SYNTHETASE"/>
    <property type="match status" value="1"/>
</dbReference>
<evidence type="ECO:0000256" key="9">
    <source>
        <dbReference type="ARBA" id="ARBA00023146"/>
    </source>
</evidence>
<organism evidence="13 14">
    <name type="scientific">Acetobacter cerevisiae</name>
    <dbReference type="NCBI Taxonomy" id="178900"/>
    <lineage>
        <taxon>Bacteria</taxon>
        <taxon>Pseudomonadati</taxon>
        <taxon>Pseudomonadota</taxon>
        <taxon>Alphaproteobacteria</taxon>
        <taxon>Acetobacterales</taxon>
        <taxon>Acetobacteraceae</taxon>
        <taxon>Acetobacter</taxon>
    </lineage>
</organism>
<evidence type="ECO:0000256" key="6">
    <source>
        <dbReference type="ARBA" id="ARBA00022741"/>
    </source>
</evidence>
<dbReference type="Pfam" id="PF05746">
    <property type="entry name" value="DALR_1"/>
    <property type="match status" value="1"/>
</dbReference>
<dbReference type="GO" id="GO:0004814">
    <property type="term" value="F:arginine-tRNA ligase activity"/>
    <property type="evidence" value="ECO:0007669"/>
    <property type="project" value="InterPro"/>
</dbReference>
<dbReference type="PRINTS" id="PR01045">
    <property type="entry name" value="TRNASYNTHGB"/>
</dbReference>
<feature type="domain" description="DALR anticodon binding" evidence="12">
    <location>
        <begin position="573"/>
        <end position="675"/>
    </location>
</feature>
<sequence>MPELLIELFSEEIPARMQQQAGEHLLRLLSEALAPLNPKDAVAYTGPRRIAASCTLDANVPGRTVSERGPRESAPEKALQGFTRKHGVTQDVLTLQNGFWVLEREEPAISAKEHIAAIMPDLLRRFPWPKSMRWGQGSAFTWVRPLRRILCILDGETVPFSLAQGDDNGHNLQSGNQTEGHRFLSPGAVTVSSAAEWQDTLKTRHVQVHAADRRETIVTGLTALASSEGLALVPDSGLVDEVAGLVEWPVPFLGRIDEKYMDLPAEVMQVSMRVNQRYFALRNGDGSAAPRFAFVANIVPADDGTLIVTGNERVLHARFADARHFWDLDRKQTLASRLSALDAITFHAKLGSQGDRTRRMVRLAGLIAPMVGASKADCERAAELSKTDLTTGMVGEFPELQGVMGGYYAQHDGETPAVCQAISEQYMPRGPGDTVPTAPVSVVLGLADRFDMLAAFFAAGEKPSGSGDPFGLRRAALGIIRLIRENGLRLDLVKLFLLAAEALPESLRDAPDLALLPQFMAERLRVQLRSEGARYDCLAAISTGNTDTDITRLLARAQALETMLETEDGKNLLAATRRAANILRIEDRKDGPHEGAPDPALFAQPEEQALAATLDRVEPAVEKAFAEERFTDAMREAASLRAPLDKFFEDVTVNAPDAPLRLNRLRLLSRLVRMMRLIADFSQIEG</sequence>
<dbReference type="PATRIC" id="fig|178900.7.peg.304"/>
<gene>
    <name evidence="11" type="primary">glyS</name>
    <name evidence="13" type="ORF">AD954_02880</name>
</gene>
<dbReference type="Proteomes" id="UP000075462">
    <property type="component" value="Unassembled WGS sequence"/>
</dbReference>
<dbReference type="GO" id="GO:0005524">
    <property type="term" value="F:ATP binding"/>
    <property type="evidence" value="ECO:0007669"/>
    <property type="project" value="UniProtKB-UniRule"/>
</dbReference>
<proteinExistence type="inferred from homology"/>
<keyword evidence="8 11" id="KW-0648">Protein biosynthesis</keyword>
<evidence type="ECO:0000256" key="4">
    <source>
        <dbReference type="ARBA" id="ARBA00022490"/>
    </source>
</evidence>
<dbReference type="RefSeq" id="WP_062271621.1">
    <property type="nucleotide sequence ID" value="NZ_LIAA01000011.1"/>
</dbReference>
<dbReference type="GO" id="GO:0006420">
    <property type="term" value="P:arginyl-tRNA aminoacylation"/>
    <property type="evidence" value="ECO:0007669"/>
    <property type="project" value="InterPro"/>
</dbReference>
<evidence type="ECO:0000256" key="5">
    <source>
        <dbReference type="ARBA" id="ARBA00022598"/>
    </source>
</evidence>
<evidence type="ECO:0000256" key="7">
    <source>
        <dbReference type="ARBA" id="ARBA00022840"/>
    </source>
</evidence>
<comment type="subunit">
    <text evidence="3 11">Tetramer of two alpha and two beta subunits.</text>
</comment>
<comment type="similarity">
    <text evidence="2 11">Belongs to the class-II aminoacyl-tRNA synthetase family.</text>
</comment>
<dbReference type="InterPro" id="IPR006194">
    <property type="entry name" value="Gly-tRNA-synth_heterodimer"/>
</dbReference>
<dbReference type="GO" id="GO:0004820">
    <property type="term" value="F:glycine-tRNA ligase activity"/>
    <property type="evidence" value="ECO:0007669"/>
    <property type="project" value="UniProtKB-UniRule"/>
</dbReference>
<dbReference type="NCBIfam" id="TIGR00211">
    <property type="entry name" value="glyS"/>
    <property type="match status" value="1"/>
</dbReference>
<evidence type="ECO:0000256" key="2">
    <source>
        <dbReference type="ARBA" id="ARBA00008226"/>
    </source>
</evidence>
<evidence type="ECO:0000259" key="12">
    <source>
        <dbReference type="Pfam" id="PF05746"/>
    </source>
</evidence>
<keyword evidence="7 11" id="KW-0067">ATP-binding</keyword>
<evidence type="ECO:0000256" key="11">
    <source>
        <dbReference type="HAMAP-Rule" id="MF_00255"/>
    </source>
</evidence>
<evidence type="ECO:0000256" key="1">
    <source>
        <dbReference type="ARBA" id="ARBA00004496"/>
    </source>
</evidence>
<keyword evidence="5 11" id="KW-0436">Ligase</keyword>
<keyword evidence="4 11" id="KW-0963">Cytoplasm</keyword>
<comment type="subcellular location">
    <subcellularLocation>
        <location evidence="1 11">Cytoplasm</location>
    </subcellularLocation>
</comment>
<dbReference type="OrthoDB" id="9775440at2"/>
<dbReference type="EC" id="6.1.1.14" evidence="11"/>
<dbReference type="HAMAP" id="MF_00255">
    <property type="entry name" value="Gly_tRNA_synth_beta"/>
    <property type="match status" value="1"/>
</dbReference>
<dbReference type="SUPFAM" id="SSF109604">
    <property type="entry name" value="HD-domain/PDEase-like"/>
    <property type="match status" value="1"/>
</dbReference>
<comment type="catalytic activity">
    <reaction evidence="10 11">
        <text>tRNA(Gly) + glycine + ATP = glycyl-tRNA(Gly) + AMP + diphosphate</text>
        <dbReference type="Rhea" id="RHEA:16013"/>
        <dbReference type="Rhea" id="RHEA-COMP:9664"/>
        <dbReference type="Rhea" id="RHEA-COMP:9683"/>
        <dbReference type="ChEBI" id="CHEBI:30616"/>
        <dbReference type="ChEBI" id="CHEBI:33019"/>
        <dbReference type="ChEBI" id="CHEBI:57305"/>
        <dbReference type="ChEBI" id="CHEBI:78442"/>
        <dbReference type="ChEBI" id="CHEBI:78522"/>
        <dbReference type="ChEBI" id="CHEBI:456215"/>
        <dbReference type="EC" id="6.1.1.14"/>
    </reaction>
</comment>
<dbReference type="InterPro" id="IPR008909">
    <property type="entry name" value="DALR_anticod-bd"/>
</dbReference>
<dbReference type="Pfam" id="PF02092">
    <property type="entry name" value="tRNA_synt_2f"/>
    <property type="match status" value="1"/>
</dbReference>
<evidence type="ECO:0000256" key="3">
    <source>
        <dbReference type="ARBA" id="ARBA00011209"/>
    </source>
</evidence>
<dbReference type="GO" id="GO:0005829">
    <property type="term" value="C:cytosol"/>
    <property type="evidence" value="ECO:0007669"/>
    <property type="project" value="TreeGrafter"/>
</dbReference>
<evidence type="ECO:0000256" key="10">
    <source>
        <dbReference type="ARBA" id="ARBA00047937"/>
    </source>
</evidence>
<name>A0A149VEA1_9PROT</name>
<dbReference type="PANTHER" id="PTHR30075:SF2">
    <property type="entry name" value="GLYCINE--TRNA LIGASE, CHLOROPLASTIC_MITOCHONDRIAL 2"/>
    <property type="match status" value="1"/>
</dbReference>
<keyword evidence="9 11" id="KW-0030">Aminoacyl-tRNA synthetase</keyword>
<evidence type="ECO:0000313" key="13">
    <source>
        <dbReference type="EMBL" id="KXV78436.1"/>
    </source>
</evidence>
<evidence type="ECO:0000313" key="14">
    <source>
        <dbReference type="Proteomes" id="UP000075462"/>
    </source>
</evidence>
<dbReference type="PROSITE" id="PS50861">
    <property type="entry name" value="AA_TRNA_LIGASE_II_GLYAB"/>
    <property type="match status" value="1"/>
</dbReference>